<feature type="chain" id="PRO_5018041657" description="Ig-like domain-containing protein" evidence="2">
    <location>
        <begin position="29"/>
        <end position="576"/>
    </location>
</feature>
<dbReference type="AlphaFoldDB" id="A0A3M0G079"/>
<organism evidence="4 5">
    <name type="scientific">Tessaracoccus antarcticus</name>
    <dbReference type="NCBI Taxonomy" id="2479848"/>
    <lineage>
        <taxon>Bacteria</taxon>
        <taxon>Bacillati</taxon>
        <taxon>Actinomycetota</taxon>
        <taxon>Actinomycetes</taxon>
        <taxon>Propionibacteriales</taxon>
        <taxon>Propionibacteriaceae</taxon>
        <taxon>Tessaracoccus</taxon>
    </lineage>
</organism>
<sequence>MSLVKRTGAVFVALLLTLTLVAPSTAHADATDDASVTNASTWIADTWKTKRNQFFAAGTTADGVIALSAANKEPDTVRSMLLDLKGRGPAYAADNPAGLAKMILTADVAGQNPRTLFGCQRDLVAELKAMVTDGPVSSGEYWGPYLIAIALTRAEEQVPDWVIDYMQAHQEGGGFGYREGNKFVADPDYTAVGISAMQLVATNDKVSATHRSAAAQSVSDAVDWSQNVLNRRSDAAGNYYWTTYSPANSTGMLASALREAGEDITSPVKFLKAQQTLTKAGGWGSELNDTKPNVMATTQAVLGIIGKGYGTAHSTQVGDLANCTNGGKPAFQTQPQSLSVDSGSSATFTAYAAGDPSPAITWQKDVKGTWTAISGANTPTLILDKVGADVNGLRVRAVASNTAGSATSSVATLAVKPVAQPSPSPSPTVKPTPPKTVYNTPGDRTVNGRNWRTTCEPYSKTTRCRTLIEATTVSQVNGRFVTSKGYVFNNLTYLPSPRSLWKTNPLGGNGKPKADVTWTAADGRTWRTECDTATTGRNGCRTYATARVIDIISRPGQPTTYRWVTKEIFNNMVQFS</sequence>
<keyword evidence="5" id="KW-1185">Reference proteome</keyword>
<dbReference type="InterPro" id="IPR013783">
    <property type="entry name" value="Ig-like_fold"/>
</dbReference>
<dbReference type="InterPro" id="IPR007110">
    <property type="entry name" value="Ig-like_dom"/>
</dbReference>
<dbReference type="GO" id="GO:0005975">
    <property type="term" value="P:carbohydrate metabolic process"/>
    <property type="evidence" value="ECO:0007669"/>
    <property type="project" value="UniProtKB-ARBA"/>
</dbReference>
<feature type="region of interest" description="Disordered" evidence="1">
    <location>
        <begin position="417"/>
        <end position="437"/>
    </location>
</feature>
<feature type="domain" description="Ig-like" evidence="3">
    <location>
        <begin position="329"/>
        <end position="365"/>
    </location>
</feature>
<evidence type="ECO:0000259" key="3">
    <source>
        <dbReference type="PROSITE" id="PS50835"/>
    </source>
</evidence>
<keyword evidence="2" id="KW-0732">Signal</keyword>
<comment type="caution">
    <text evidence="4">The sequence shown here is derived from an EMBL/GenBank/DDBJ whole genome shotgun (WGS) entry which is preliminary data.</text>
</comment>
<feature type="compositionally biased region" description="Pro residues" evidence="1">
    <location>
        <begin position="420"/>
        <end position="434"/>
    </location>
</feature>
<dbReference type="Gene3D" id="2.60.40.10">
    <property type="entry name" value="Immunoglobulins"/>
    <property type="match status" value="1"/>
</dbReference>
<feature type="signal peptide" evidence="2">
    <location>
        <begin position="1"/>
        <end position="28"/>
    </location>
</feature>
<dbReference type="Pfam" id="PF07679">
    <property type="entry name" value="I-set"/>
    <property type="match status" value="1"/>
</dbReference>
<dbReference type="Gene3D" id="1.50.10.20">
    <property type="match status" value="1"/>
</dbReference>
<name>A0A3M0G079_9ACTN</name>
<accession>A0A3M0G079</accession>
<proteinExistence type="predicted"/>
<evidence type="ECO:0000256" key="1">
    <source>
        <dbReference type="SAM" id="MobiDB-lite"/>
    </source>
</evidence>
<evidence type="ECO:0000313" key="4">
    <source>
        <dbReference type="EMBL" id="RMB58334.1"/>
    </source>
</evidence>
<dbReference type="InterPro" id="IPR036179">
    <property type="entry name" value="Ig-like_dom_sf"/>
</dbReference>
<dbReference type="InterPro" id="IPR013098">
    <property type="entry name" value="Ig_I-set"/>
</dbReference>
<dbReference type="EMBL" id="REFW01000004">
    <property type="protein sequence ID" value="RMB58334.1"/>
    <property type="molecule type" value="Genomic_DNA"/>
</dbReference>
<dbReference type="InterPro" id="IPR008930">
    <property type="entry name" value="Terpenoid_cyclase/PrenylTrfase"/>
</dbReference>
<reference evidence="4 5" key="1">
    <citation type="submission" date="2018-10" db="EMBL/GenBank/DDBJ databases">
        <title>Tessaracoccus antarcticuss sp. nov., isolated from sediment.</title>
        <authorList>
            <person name="Zhou L.Y."/>
            <person name="Du Z.J."/>
        </authorList>
    </citation>
    <scope>NUCLEOTIDE SEQUENCE [LARGE SCALE GENOMIC DNA]</scope>
    <source>
        <strain evidence="4 5">JDX10</strain>
    </source>
</reference>
<dbReference type="Proteomes" id="UP000275256">
    <property type="component" value="Unassembled WGS sequence"/>
</dbReference>
<evidence type="ECO:0000313" key="5">
    <source>
        <dbReference type="Proteomes" id="UP000275256"/>
    </source>
</evidence>
<evidence type="ECO:0000256" key="2">
    <source>
        <dbReference type="SAM" id="SignalP"/>
    </source>
</evidence>
<dbReference type="SUPFAM" id="SSF48239">
    <property type="entry name" value="Terpenoid cyclases/Protein prenyltransferases"/>
    <property type="match status" value="1"/>
</dbReference>
<dbReference type="SUPFAM" id="SSF48726">
    <property type="entry name" value="Immunoglobulin"/>
    <property type="match status" value="1"/>
</dbReference>
<dbReference type="PROSITE" id="PS50835">
    <property type="entry name" value="IG_LIKE"/>
    <property type="match status" value="1"/>
</dbReference>
<gene>
    <name evidence="4" type="ORF">EAX62_14135</name>
</gene>
<protein>
    <recommendedName>
        <fullName evidence="3">Ig-like domain-containing protein</fullName>
    </recommendedName>
</protein>